<protein>
    <submittedName>
        <fullName evidence="1">Uncharacterized protein</fullName>
    </submittedName>
</protein>
<organism evidence="1 2">
    <name type="scientific">Auricularia subglabra (strain TFB-10046 / SS5)</name>
    <name type="common">White-rot fungus</name>
    <name type="synonym">Auricularia delicata (strain TFB10046)</name>
    <dbReference type="NCBI Taxonomy" id="717982"/>
    <lineage>
        <taxon>Eukaryota</taxon>
        <taxon>Fungi</taxon>
        <taxon>Dikarya</taxon>
        <taxon>Basidiomycota</taxon>
        <taxon>Agaricomycotina</taxon>
        <taxon>Agaricomycetes</taxon>
        <taxon>Auriculariales</taxon>
        <taxon>Auriculariaceae</taxon>
        <taxon>Auricularia</taxon>
    </lineage>
</organism>
<dbReference type="EMBL" id="JH688876">
    <property type="protein sequence ID" value="EJD32536.1"/>
    <property type="molecule type" value="Genomic_DNA"/>
</dbReference>
<name>J0L894_AURST</name>
<sequence length="142" mass="15508">MACIAFLSTEWYIHSRSAARGESADNTDECQTDHEAPAPREVRLDAHAPSRGTAAGALSGCSLIRQYAVPLLDRPSVLTARLQPSIEVVDRVRGRRARGSREASAGRTAHARYAVRICRGWAGDGVEPAALRRWRCKQQASL</sequence>
<evidence type="ECO:0000313" key="2">
    <source>
        <dbReference type="Proteomes" id="UP000006514"/>
    </source>
</evidence>
<evidence type="ECO:0000313" key="1">
    <source>
        <dbReference type="EMBL" id="EJD32536.1"/>
    </source>
</evidence>
<keyword evidence="2" id="KW-1185">Reference proteome</keyword>
<reference evidence="2" key="1">
    <citation type="journal article" date="2012" name="Science">
        <title>The Paleozoic origin of enzymatic lignin decomposition reconstructed from 31 fungal genomes.</title>
        <authorList>
            <person name="Floudas D."/>
            <person name="Binder M."/>
            <person name="Riley R."/>
            <person name="Barry K."/>
            <person name="Blanchette R.A."/>
            <person name="Henrissat B."/>
            <person name="Martinez A.T."/>
            <person name="Otillar R."/>
            <person name="Spatafora J.W."/>
            <person name="Yadav J.S."/>
            <person name="Aerts A."/>
            <person name="Benoit I."/>
            <person name="Boyd A."/>
            <person name="Carlson A."/>
            <person name="Copeland A."/>
            <person name="Coutinho P.M."/>
            <person name="de Vries R.P."/>
            <person name="Ferreira P."/>
            <person name="Findley K."/>
            <person name="Foster B."/>
            <person name="Gaskell J."/>
            <person name="Glotzer D."/>
            <person name="Gorecki P."/>
            <person name="Heitman J."/>
            <person name="Hesse C."/>
            <person name="Hori C."/>
            <person name="Igarashi K."/>
            <person name="Jurgens J.A."/>
            <person name="Kallen N."/>
            <person name="Kersten P."/>
            <person name="Kohler A."/>
            <person name="Kuees U."/>
            <person name="Kumar T.K.A."/>
            <person name="Kuo A."/>
            <person name="LaButti K."/>
            <person name="Larrondo L.F."/>
            <person name="Lindquist E."/>
            <person name="Ling A."/>
            <person name="Lombard V."/>
            <person name="Lucas S."/>
            <person name="Lundell T."/>
            <person name="Martin R."/>
            <person name="McLaughlin D.J."/>
            <person name="Morgenstern I."/>
            <person name="Morin E."/>
            <person name="Murat C."/>
            <person name="Nagy L.G."/>
            <person name="Nolan M."/>
            <person name="Ohm R.A."/>
            <person name="Patyshakuliyeva A."/>
            <person name="Rokas A."/>
            <person name="Ruiz-Duenas F.J."/>
            <person name="Sabat G."/>
            <person name="Salamov A."/>
            <person name="Samejima M."/>
            <person name="Schmutz J."/>
            <person name="Slot J.C."/>
            <person name="St John F."/>
            <person name="Stenlid J."/>
            <person name="Sun H."/>
            <person name="Sun S."/>
            <person name="Syed K."/>
            <person name="Tsang A."/>
            <person name="Wiebenga A."/>
            <person name="Young D."/>
            <person name="Pisabarro A."/>
            <person name="Eastwood D.C."/>
            <person name="Martin F."/>
            <person name="Cullen D."/>
            <person name="Grigoriev I.V."/>
            <person name="Hibbett D.S."/>
        </authorList>
    </citation>
    <scope>NUCLEOTIDE SEQUENCE [LARGE SCALE GENOMIC DNA]</scope>
    <source>
        <strain evidence="2">TFB10046</strain>
    </source>
</reference>
<gene>
    <name evidence="1" type="ORF">AURDEDRAFT_117985</name>
</gene>
<dbReference type="Proteomes" id="UP000006514">
    <property type="component" value="Unassembled WGS sequence"/>
</dbReference>
<accession>J0L894</accession>
<dbReference type="InParanoid" id="J0L894"/>
<dbReference type="KEGG" id="adl:AURDEDRAFT_117985"/>
<proteinExistence type="predicted"/>
<dbReference type="AlphaFoldDB" id="J0L894"/>